<evidence type="ECO:0000313" key="3">
    <source>
        <dbReference type="Proteomes" id="UP000622245"/>
    </source>
</evidence>
<keyword evidence="3" id="KW-1185">Reference proteome</keyword>
<sequence length="89" mass="9372">MLGGRVLGKHPQRTGQHPDVGRAELRLHEVDVEEQVEEQFGTAAAGEDQRVVGQPGAGELTAGGTPLAYAGEPGHLHGLRVEQAVHPNP</sequence>
<evidence type="ECO:0000313" key="2">
    <source>
        <dbReference type="EMBL" id="MBM0280123.1"/>
    </source>
</evidence>
<evidence type="ECO:0000256" key="1">
    <source>
        <dbReference type="SAM" id="MobiDB-lite"/>
    </source>
</evidence>
<feature type="region of interest" description="Disordered" evidence="1">
    <location>
        <begin position="44"/>
        <end position="64"/>
    </location>
</feature>
<proteinExistence type="predicted"/>
<feature type="region of interest" description="Disordered" evidence="1">
    <location>
        <begin position="1"/>
        <end position="22"/>
    </location>
</feature>
<dbReference type="Proteomes" id="UP000622245">
    <property type="component" value="Unassembled WGS sequence"/>
</dbReference>
<comment type="caution">
    <text evidence="2">The sequence shown here is derived from an EMBL/GenBank/DDBJ whole genome shotgun (WGS) entry which is preliminary data.</text>
</comment>
<protein>
    <submittedName>
        <fullName evidence="2">Uncharacterized protein</fullName>
    </submittedName>
</protein>
<dbReference type="EMBL" id="JAEVHL010000481">
    <property type="protein sequence ID" value="MBM0280123.1"/>
    <property type="molecule type" value="Genomic_DNA"/>
</dbReference>
<accession>A0ABS1YS43</accession>
<gene>
    <name evidence="2" type="ORF">JM949_35750</name>
</gene>
<name>A0ABS1YS43_9ACTN</name>
<reference evidence="2 3" key="1">
    <citation type="submission" date="2021-01" db="EMBL/GenBank/DDBJ databases">
        <title>Draft genome sequence of Micromonospora sp. strain STR1s_6.</title>
        <authorList>
            <person name="Karlyshev A."/>
            <person name="Jawad R."/>
        </authorList>
    </citation>
    <scope>NUCLEOTIDE SEQUENCE [LARGE SCALE GENOMIC DNA]</scope>
    <source>
        <strain evidence="2 3">STR1S-6</strain>
    </source>
</reference>
<organism evidence="2 3">
    <name type="scientific">Micromonospora tarensis</name>
    <dbReference type="NCBI Taxonomy" id="2806100"/>
    <lineage>
        <taxon>Bacteria</taxon>
        <taxon>Bacillati</taxon>
        <taxon>Actinomycetota</taxon>
        <taxon>Actinomycetes</taxon>
        <taxon>Micromonosporales</taxon>
        <taxon>Micromonosporaceae</taxon>
        <taxon>Micromonospora</taxon>
    </lineage>
</organism>